<accession>A0A0F6W0F6</accession>
<dbReference type="KEGG" id="samy:DB32_001455"/>
<gene>
    <name evidence="1" type="ORF">DB32_001455</name>
</gene>
<organism evidence="1 2">
    <name type="scientific">Sandaracinus amylolyticus</name>
    <dbReference type="NCBI Taxonomy" id="927083"/>
    <lineage>
        <taxon>Bacteria</taxon>
        <taxon>Pseudomonadati</taxon>
        <taxon>Myxococcota</taxon>
        <taxon>Polyangia</taxon>
        <taxon>Polyangiales</taxon>
        <taxon>Sandaracinaceae</taxon>
        <taxon>Sandaracinus</taxon>
    </lineage>
</organism>
<evidence type="ECO:0008006" key="3">
    <source>
        <dbReference type="Google" id="ProtNLM"/>
    </source>
</evidence>
<evidence type="ECO:0000313" key="2">
    <source>
        <dbReference type="Proteomes" id="UP000034883"/>
    </source>
</evidence>
<dbReference type="RefSeq" id="WP_053231658.1">
    <property type="nucleotide sequence ID" value="NZ_CP011125.1"/>
</dbReference>
<dbReference type="AlphaFoldDB" id="A0A0F6W0F6"/>
<dbReference type="Proteomes" id="UP000034883">
    <property type="component" value="Chromosome"/>
</dbReference>
<sequence length="176" mass="18892">MLAIGLIAVVTCPRSGRAQAASVPATLAGTWVLDGDPARAARTIEAAFAPSIATLPELLQGFARDRIRSSMQPPRRVLVTIDGSRVRVTLESQRTTVVDGALGASARVTGVEDGTRVTPRLQGGWLELLYEGEGSVLQQLCSTEPDGARMHLDFTVVSARLPAPVRYRLDYVRPRS</sequence>
<name>A0A0F6W0F6_9BACT</name>
<reference evidence="1 2" key="1">
    <citation type="submission" date="2015-03" db="EMBL/GenBank/DDBJ databases">
        <title>Genome assembly of Sandaracinus amylolyticus DSM 53668.</title>
        <authorList>
            <person name="Sharma G."/>
            <person name="Subramanian S."/>
        </authorList>
    </citation>
    <scope>NUCLEOTIDE SEQUENCE [LARGE SCALE GENOMIC DNA]</scope>
    <source>
        <strain evidence="1 2">DSM 53668</strain>
    </source>
</reference>
<evidence type="ECO:0000313" key="1">
    <source>
        <dbReference type="EMBL" id="AKF04306.1"/>
    </source>
</evidence>
<keyword evidence="2" id="KW-1185">Reference proteome</keyword>
<protein>
    <recommendedName>
        <fullName evidence="3">DUF1579 domain-containing protein</fullName>
    </recommendedName>
</protein>
<dbReference type="EMBL" id="CP011125">
    <property type="protein sequence ID" value="AKF04306.1"/>
    <property type="molecule type" value="Genomic_DNA"/>
</dbReference>
<proteinExistence type="predicted"/>